<accession>A0A4P6WS16</accession>
<keyword evidence="2" id="KW-1185">Reference proteome</keyword>
<reference evidence="1 2" key="1">
    <citation type="submission" date="2019-03" db="EMBL/GenBank/DDBJ databases">
        <title>Complete genome sequence of an arsenate-respiring bacteria, Citrobacter sp. LY-1.</title>
        <authorList>
            <person name="Wang H."/>
            <person name="Liu Y."/>
            <person name="Li Q."/>
            <person name="Huang J."/>
        </authorList>
    </citation>
    <scope>NUCLEOTIDE SEQUENCE [LARGE SCALE GENOMIC DNA]</scope>
    <source>
        <strain evidence="1 2">LY-1</strain>
    </source>
</reference>
<proteinExistence type="predicted"/>
<evidence type="ECO:0000313" key="2">
    <source>
        <dbReference type="Proteomes" id="UP000293850"/>
    </source>
</evidence>
<evidence type="ECO:0000313" key="1">
    <source>
        <dbReference type="EMBL" id="QBM24672.1"/>
    </source>
</evidence>
<name>A0A4P6WS16_9ENTR</name>
<gene>
    <name evidence="1" type="ORF">E1B03_20440</name>
</gene>
<dbReference type="AlphaFoldDB" id="A0A4P6WS16"/>
<organism evidence="1 2">
    <name type="scientific">Citrobacter arsenatis</name>
    <dbReference type="NCBI Taxonomy" id="2546350"/>
    <lineage>
        <taxon>Bacteria</taxon>
        <taxon>Pseudomonadati</taxon>
        <taxon>Pseudomonadota</taxon>
        <taxon>Gammaproteobacteria</taxon>
        <taxon>Enterobacterales</taxon>
        <taxon>Enterobacteriaceae</taxon>
        <taxon>Citrobacter</taxon>
    </lineage>
</organism>
<sequence length="66" mass="6808">MFCRGEAGLTPRIKTGNCRPDKAQALPSGNVVMPGGATLTGPTGKVQEATSITIMRFKDGASVTIT</sequence>
<dbReference type="Proteomes" id="UP000293850">
    <property type="component" value="Chromosome"/>
</dbReference>
<dbReference type="KEGG" id="cars:E1B03_20440"/>
<dbReference type="EMBL" id="CP037864">
    <property type="protein sequence ID" value="QBM24672.1"/>
    <property type="molecule type" value="Genomic_DNA"/>
</dbReference>
<protein>
    <submittedName>
        <fullName evidence="1">Uncharacterized protein</fullName>
    </submittedName>
</protein>